<dbReference type="InterPro" id="IPR000477">
    <property type="entry name" value="RT_dom"/>
</dbReference>
<evidence type="ECO:0000313" key="9">
    <source>
        <dbReference type="Proteomes" id="UP001152759"/>
    </source>
</evidence>
<dbReference type="PANTHER" id="PTHR37984">
    <property type="entry name" value="PROTEIN CBG26694"/>
    <property type="match status" value="1"/>
</dbReference>
<dbReference type="InterPro" id="IPR012337">
    <property type="entry name" value="RNaseH-like_sf"/>
</dbReference>
<dbReference type="PANTHER" id="PTHR37984:SF5">
    <property type="entry name" value="PROTEIN NYNRIN-LIKE"/>
    <property type="match status" value="1"/>
</dbReference>
<proteinExistence type="predicted"/>
<evidence type="ECO:0000256" key="3">
    <source>
        <dbReference type="ARBA" id="ARBA00022695"/>
    </source>
</evidence>
<dbReference type="InterPro" id="IPR036875">
    <property type="entry name" value="Znf_CCHC_sf"/>
</dbReference>
<keyword evidence="5" id="KW-0255">Endonuclease</keyword>
<protein>
    <recommendedName>
        <fullName evidence="1">RNA-directed DNA polymerase</fullName>
        <ecNumber evidence="1">2.7.7.49</ecNumber>
    </recommendedName>
</protein>
<accession>A0A9N9ZW28</accession>
<evidence type="ECO:0000259" key="7">
    <source>
        <dbReference type="SMART" id="SM00343"/>
    </source>
</evidence>
<dbReference type="GO" id="GO:0004519">
    <property type="term" value="F:endonuclease activity"/>
    <property type="evidence" value="ECO:0007669"/>
    <property type="project" value="UniProtKB-KW"/>
</dbReference>
<dbReference type="InterPro" id="IPR036397">
    <property type="entry name" value="RNaseH_sf"/>
</dbReference>
<dbReference type="InterPro" id="IPR050951">
    <property type="entry name" value="Retrovirus_Pol_polyprotein"/>
</dbReference>
<feature type="domain" description="CCHC-type" evidence="7">
    <location>
        <begin position="295"/>
        <end position="311"/>
    </location>
</feature>
<dbReference type="InterPro" id="IPR001878">
    <property type="entry name" value="Znf_CCHC"/>
</dbReference>
<dbReference type="GO" id="GO:0003676">
    <property type="term" value="F:nucleic acid binding"/>
    <property type="evidence" value="ECO:0007669"/>
    <property type="project" value="InterPro"/>
</dbReference>
<dbReference type="EMBL" id="OU963862">
    <property type="protein sequence ID" value="CAH0380494.1"/>
    <property type="molecule type" value="Genomic_DNA"/>
</dbReference>
<dbReference type="SUPFAM" id="SSF56672">
    <property type="entry name" value="DNA/RNA polymerases"/>
    <property type="match status" value="1"/>
</dbReference>
<dbReference type="FunFam" id="1.10.340.70:FF:000003">
    <property type="entry name" value="Protein CBG25708"/>
    <property type="match status" value="1"/>
</dbReference>
<name>A0A9N9ZW28_BEMTA</name>
<dbReference type="Pfam" id="PF17921">
    <property type="entry name" value="Integrase_H2C2"/>
    <property type="match status" value="1"/>
</dbReference>
<feature type="compositionally biased region" description="Low complexity" evidence="6">
    <location>
        <begin position="1109"/>
        <end position="1125"/>
    </location>
</feature>
<keyword evidence="3" id="KW-0548">Nucleotidyltransferase</keyword>
<dbReference type="InterPro" id="IPR021109">
    <property type="entry name" value="Peptidase_aspartic_dom_sf"/>
</dbReference>
<dbReference type="Gene3D" id="3.10.10.10">
    <property type="entry name" value="HIV Type 1 Reverse Transcriptase, subunit A, domain 1"/>
    <property type="match status" value="1"/>
</dbReference>
<dbReference type="AlphaFoldDB" id="A0A9N9ZW28"/>
<keyword evidence="4" id="KW-0540">Nuclease</keyword>
<feature type="compositionally biased region" description="Low complexity" evidence="6">
    <location>
        <begin position="1143"/>
        <end position="1159"/>
    </location>
</feature>
<dbReference type="Pfam" id="PF00078">
    <property type="entry name" value="RVT_1"/>
    <property type="match status" value="1"/>
</dbReference>
<keyword evidence="5" id="KW-0378">Hydrolase</keyword>
<keyword evidence="2" id="KW-0808">Transferase</keyword>
<dbReference type="Gene3D" id="4.10.60.10">
    <property type="entry name" value="Zinc finger, CCHC-type"/>
    <property type="match status" value="1"/>
</dbReference>
<dbReference type="Pfam" id="PF00665">
    <property type="entry name" value="rve"/>
    <property type="match status" value="1"/>
</dbReference>
<dbReference type="Gene3D" id="2.40.70.10">
    <property type="entry name" value="Acid Proteases"/>
    <property type="match status" value="1"/>
</dbReference>
<dbReference type="SUPFAM" id="SSF57756">
    <property type="entry name" value="Retrovirus zinc finger-like domains"/>
    <property type="match status" value="1"/>
</dbReference>
<evidence type="ECO:0000256" key="6">
    <source>
        <dbReference type="SAM" id="MobiDB-lite"/>
    </source>
</evidence>
<sequence>MNEEQFTAFLNVVQASLSSISIQAPAIPGAAAGQSNGESNPDGSSSTSSSTWRILNFEQYDGKEKFCQYVERFENFAGLRGISNDSLLMKSTLINCLGSETYQLLKAISAPKELKDLSYKDIIASLSQHLSPPPNKLLEQHRFLSRLQKDTETIGEYVAALRSFLENSEFKCTCGKSIADMFLRAQFIRGIKSSFIRERLLCESELTFERAVNMALSLESSKLDNQEILNGSASTTGVTSVCKIHSSKPSSSHNSRYRSRNKSEQRYQRSDSRHSKRGKSAKRRIDYEKLGISDLCISCGRNNHRAFDCKVNPSSLKCFSCSKTGHISKVCISTLLTQNRSHKVNAVNDEYPDVNDIVDFSSNPDCFLLSSDPFYSEDDDTGKYIASVDINGFETQFEVDSGCGYTLLPENQFLKLDPRIKLFPARQNFKSYDHGIIKPIGYAKAAVTFNNITAYVPFYVVPSKFSAILGRSWIRRFQINLNELSTQKPSSKEDFSSVHRITIQDIQQQFPDICVQKVGKIPDLKCSLPLKSNAKPKFQKPRDPPYAFKKPVDNELDDLERDDIITRTDTSDWGSPLVPVPKTVEKVRLCVDYKSGVNPQLEDFHYPIPRIEELMSELKESSVYCKIDLYKAYLHVEMDDEAKKIQAISTHRGTYLMNRLSLGIKTAPSQFHQILGRLLAGLSGRNLQGNQPLLDFELSACHENTLNQISSANVTSYDIAEAAESDPKLVDIISKLRSSSEDPACMEYVLEGDIVYRGNRVYIPQSLRGQILKELHETHSGITKTKQLARRYVYWPSIDSDIEKLIKSCEQCMLSQKSPKKVPTHKWEEPTQNFSRVHMDYAGPRKGFNFLILVDAKSKWPEVRILSKAPTTDSTIKLLEDIFSFHGYPQTLVSDNASIFSADNAEFNNYCKTKGIFHCFTAPGKPATNGLAERYVQILKSKLSKMEAEPGDIQEKVRQIVLRFRATPLLDGSSPAERYLGRRIKLRLDAIHPFKPLKNSSCQATHLRSFQIGDKIIARVYRSNKPSWQPGLVRKKFGKIHYLVELSNGYTLKRHIDQLRDASFLDFKTPEHQQSKPKKQVSFQVQMPTPRDIPDLHVVPSGRQVVIPVAKPASPGSPSASRKPPTVQGSSSHLVRQPLPLTSHGSLPSPVSLPSTSQSANQDVPPPVIDLTSQTPRKLPSVGRGRATIRSPVLDRPSRIKKVPGYLKDFVPK</sequence>
<dbReference type="GO" id="GO:0008270">
    <property type="term" value="F:zinc ion binding"/>
    <property type="evidence" value="ECO:0007669"/>
    <property type="project" value="InterPro"/>
</dbReference>
<evidence type="ECO:0000313" key="8">
    <source>
        <dbReference type="EMBL" id="CAH0380494.1"/>
    </source>
</evidence>
<dbReference type="GO" id="GO:0042575">
    <property type="term" value="C:DNA polymerase complex"/>
    <property type="evidence" value="ECO:0007669"/>
    <property type="project" value="UniProtKB-ARBA"/>
</dbReference>
<dbReference type="GO" id="GO:0015074">
    <property type="term" value="P:DNA integration"/>
    <property type="evidence" value="ECO:0007669"/>
    <property type="project" value="InterPro"/>
</dbReference>
<dbReference type="GO" id="GO:0003964">
    <property type="term" value="F:RNA-directed DNA polymerase activity"/>
    <property type="evidence" value="ECO:0007669"/>
    <property type="project" value="UniProtKB-EC"/>
</dbReference>
<dbReference type="CDD" id="cd01647">
    <property type="entry name" value="RT_LTR"/>
    <property type="match status" value="1"/>
</dbReference>
<dbReference type="InterPro" id="IPR041588">
    <property type="entry name" value="Integrase_H2C2"/>
</dbReference>
<dbReference type="SMART" id="SM00343">
    <property type="entry name" value="ZnF_C2HC"/>
    <property type="match status" value="2"/>
</dbReference>
<dbReference type="Proteomes" id="UP001152759">
    <property type="component" value="Chromosome 1"/>
</dbReference>
<dbReference type="SUPFAM" id="SSF50630">
    <property type="entry name" value="Acid proteases"/>
    <property type="match status" value="1"/>
</dbReference>
<dbReference type="InterPro" id="IPR043502">
    <property type="entry name" value="DNA/RNA_pol_sf"/>
</dbReference>
<dbReference type="SUPFAM" id="SSF53098">
    <property type="entry name" value="Ribonuclease H-like"/>
    <property type="match status" value="1"/>
</dbReference>
<feature type="region of interest" description="Disordered" evidence="6">
    <location>
        <begin position="30"/>
        <end position="50"/>
    </location>
</feature>
<dbReference type="Gene3D" id="3.30.70.270">
    <property type="match status" value="1"/>
</dbReference>
<evidence type="ECO:0000256" key="1">
    <source>
        <dbReference type="ARBA" id="ARBA00012493"/>
    </source>
</evidence>
<evidence type="ECO:0000256" key="4">
    <source>
        <dbReference type="ARBA" id="ARBA00022722"/>
    </source>
</evidence>
<organism evidence="8 9">
    <name type="scientific">Bemisia tabaci</name>
    <name type="common">Sweetpotato whitefly</name>
    <name type="synonym">Aleurodes tabaci</name>
    <dbReference type="NCBI Taxonomy" id="7038"/>
    <lineage>
        <taxon>Eukaryota</taxon>
        <taxon>Metazoa</taxon>
        <taxon>Ecdysozoa</taxon>
        <taxon>Arthropoda</taxon>
        <taxon>Hexapoda</taxon>
        <taxon>Insecta</taxon>
        <taxon>Pterygota</taxon>
        <taxon>Neoptera</taxon>
        <taxon>Paraneoptera</taxon>
        <taxon>Hemiptera</taxon>
        <taxon>Sternorrhyncha</taxon>
        <taxon>Aleyrodoidea</taxon>
        <taxon>Aleyrodidae</taxon>
        <taxon>Aleyrodinae</taxon>
        <taxon>Bemisia</taxon>
    </lineage>
</organism>
<feature type="compositionally biased region" description="Basic and acidic residues" evidence="6">
    <location>
        <begin position="261"/>
        <end position="273"/>
    </location>
</feature>
<feature type="region of interest" description="Disordered" evidence="6">
    <location>
        <begin position="240"/>
        <end position="282"/>
    </location>
</feature>
<reference evidence="8" key="1">
    <citation type="submission" date="2021-12" db="EMBL/GenBank/DDBJ databases">
        <authorList>
            <person name="King R."/>
        </authorList>
    </citation>
    <scope>NUCLEOTIDE SEQUENCE</scope>
</reference>
<feature type="domain" description="CCHC-type" evidence="7">
    <location>
        <begin position="317"/>
        <end position="333"/>
    </location>
</feature>
<dbReference type="InterPro" id="IPR043128">
    <property type="entry name" value="Rev_trsase/Diguanyl_cyclase"/>
</dbReference>
<gene>
    <name evidence="8" type="ORF">BEMITA_LOCUS254</name>
</gene>
<dbReference type="InterPro" id="IPR001584">
    <property type="entry name" value="Integrase_cat-core"/>
</dbReference>
<dbReference type="EC" id="2.7.7.49" evidence="1"/>
<evidence type="ECO:0000256" key="5">
    <source>
        <dbReference type="ARBA" id="ARBA00022759"/>
    </source>
</evidence>
<feature type="region of interest" description="Disordered" evidence="6">
    <location>
        <begin position="1109"/>
        <end position="1190"/>
    </location>
</feature>
<keyword evidence="9" id="KW-1185">Reference proteome</keyword>
<evidence type="ECO:0000256" key="2">
    <source>
        <dbReference type="ARBA" id="ARBA00022679"/>
    </source>
</evidence>
<dbReference type="Gene3D" id="1.10.340.70">
    <property type="match status" value="1"/>
</dbReference>
<dbReference type="Gene3D" id="3.30.420.10">
    <property type="entry name" value="Ribonuclease H-like superfamily/Ribonuclease H"/>
    <property type="match status" value="1"/>
</dbReference>